<dbReference type="PANTHER" id="PTHR15462:SF8">
    <property type="entry name" value="SERINE PROTEASE"/>
    <property type="match status" value="1"/>
</dbReference>
<organism evidence="9 10">
    <name type="scientific">Aliiruegeria haliotis</name>
    <dbReference type="NCBI Taxonomy" id="1280846"/>
    <lineage>
        <taxon>Bacteria</taxon>
        <taxon>Pseudomonadati</taxon>
        <taxon>Pseudomonadota</taxon>
        <taxon>Alphaproteobacteria</taxon>
        <taxon>Rhodobacterales</taxon>
        <taxon>Roseobacteraceae</taxon>
        <taxon>Aliiruegeria</taxon>
    </lineage>
</organism>
<dbReference type="InterPro" id="IPR001254">
    <property type="entry name" value="Trypsin_dom"/>
</dbReference>
<feature type="domain" description="Peptidase S1" evidence="8">
    <location>
        <begin position="27"/>
        <end position="243"/>
    </location>
</feature>
<dbReference type="AlphaFoldDB" id="A0A2T0RRG2"/>
<gene>
    <name evidence="9" type="ORF">CLV78_104250</name>
</gene>
<keyword evidence="10" id="KW-1185">Reference proteome</keyword>
<evidence type="ECO:0000256" key="6">
    <source>
        <dbReference type="RuleBase" id="RU004296"/>
    </source>
</evidence>
<protein>
    <recommendedName>
        <fullName evidence="6">Serine protease</fullName>
        <ecNumber evidence="6">3.4.21.-</ecNumber>
    </recommendedName>
</protein>
<dbReference type="PANTHER" id="PTHR15462">
    <property type="entry name" value="SERINE PROTEASE"/>
    <property type="match status" value="1"/>
</dbReference>
<dbReference type="InterPro" id="IPR043504">
    <property type="entry name" value="Peptidase_S1_PA_chymotrypsin"/>
</dbReference>
<dbReference type="Proteomes" id="UP000239480">
    <property type="component" value="Unassembled WGS sequence"/>
</dbReference>
<dbReference type="Pfam" id="PF13365">
    <property type="entry name" value="Trypsin_2"/>
    <property type="match status" value="1"/>
</dbReference>
<evidence type="ECO:0000256" key="1">
    <source>
        <dbReference type="ARBA" id="ARBA00008764"/>
    </source>
</evidence>
<dbReference type="InterPro" id="IPR008256">
    <property type="entry name" value="Peptidase_S1B"/>
</dbReference>
<dbReference type="Gene3D" id="2.40.10.10">
    <property type="entry name" value="Trypsin-like serine proteases"/>
    <property type="match status" value="2"/>
</dbReference>
<keyword evidence="3" id="KW-0732">Signal</keyword>
<dbReference type="PROSITE" id="PS00134">
    <property type="entry name" value="TRYPSIN_HIS"/>
    <property type="match status" value="1"/>
</dbReference>
<dbReference type="RefSeq" id="WP_245925023.1">
    <property type="nucleotide sequence ID" value="NZ_PVTD01000004.1"/>
</dbReference>
<evidence type="ECO:0000256" key="5">
    <source>
        <dbReference type="ARBA" id="ARBA00022825"/>
    </source>
</evidence>
<dbReference type="InterPro" id="IPR018114">
    <property type="entry name" value="TRYPSIN_HIS"/>
</dbReference>
<keyword evidence="4 6" id="KW-0378">Hydrolase</keyword>
<dbReference type="PROSITE" id="PS50240">
    <property type="entry name" value="TRYPSIN_DOM"/>
    <property type="match status" value="1"/>
</dbReference>
<accession>A0A2T0RRG2</accession>
<sequence>MFRFGLLVVLALGAMGLTSERLRAEGLASTRLQELETGDETRGWEGVGRLDMGRGSFCTGALIEPTLVLTAAHCLFDSHTGEPVPIDRIEFLAGWRNGRAEAYRGVRRAVHHPEFSVSEDRQIARVAVDVALVELDRPIRSARIRPFETGRGLRKGEEVGIVSYAEDRAEAPSLQRTCHVLERFGGVAMLSCSVDFGSSGSPIFSLEGDAPRIVSVVSSKAEARGEPVALAGELRESIETLRAELVTRPRGVLNGGSALSNGQEPARTGAKFLRP</sequence>
<evidence type="ECO:0000259" key="8">
    <source>
        <dbReference type="PROSITE" id="PS50240"/>
    </source>
</evidence>
<evidence type="ECO:0000256" key="7">
    <source>
        <dbReference type="SAM" id="MobiDB-lite"/>
    </source>
</evidence>
<keyword evidence="2 6" id="KW-0645">Protease</keyword>
<evidence type="ECO:0000256" key="3">
    <source>
        <dbReference type="ARBA" id="ARBA00022729"/>
    </source>
</evidence>
<dbReference type="EMBL" id="PVTD01000004">
    <property type="protein sequence ID" value="PRY23758.1"/>
    <property type="molecule type" value="Genomic_DNA"/>
</dbReference>
<comment type="caution">
    <text evidence="9">The sequence shown here is derived from an EMBL/GenBank/DDBJ whole genome shotgun (WGS) entry which is preliminary data.</text>
</comment>
<comment type="similarity">
    <text evidence="1 6">Belongs to the peptidase S1B family.</text>
</comment>
<dbReference type="PRINTS" id="PR00839">
    <property type="entry name" value="V8PROTEASE"/>
</dbReference>
<dbReference type="EC" id="3.4.21.-" evidence="6"/>
<dbReference type="InterPro" id="IPR050966">
    <property type="entry name" value="Glutamyl_endopeptidase"/>
</dbReference>
<dbReference type="InterPro" id="IPR009003">
    <property type="entry name" value="Peptidase_S1_PA"/>
</dbReference>
<evidence type="ECO:0000256" key="2">
    <source>
        <dbReference type="ARBA" id="ARBA00022670"/>
    </source>
</evidence>
<evidence type="ECO:0000313" key="9">
    <source>
        <dbReference type="EMBL" id="PRY23758.1"/>
    </source>
</evidence>
<dbReference type="SUPFAM" id="SSF50494">
    <property type="entry name" value="Trypsin-like serine proteases"/>
    <property type="match status" value="1"/>
</dbReference>
<evidence type="ECO:0000313" key="10">
    <source>
        <dbReference type="Proteomes" id="UP000239480"/>
    </source>
</evidence>
<evidence type="ECO:0000256" key="4">
    <source>
        <dbReference type="ARBA" id="ARBA00022801"/>
    </source>
</evidence>
<name>A0A2T0RRG2_9RHOB</name>
<reference evidence="9 10" key="1">
    <citation type="submission" date="2018-03" db="EMBL/GenBank/DDBJ databases">
        <title>Genomic Encyclopedia of Archaeal and Bacterial Type Strains, Phase II (KMG-II): from individual species to whole genera.</title>
        <authorList>
            <person name="Goeker M."/>
        </authorList>
    </citation>
    <scope>NUCLEOTIDE SEQUENCE [LARGE SCALE GENOMIC DNA]</scope>
    <source>
        <strain evidence="9 10">DSM 29328</strain>
    </source>
</reference>
<dbReference type="GO" id="GO:0004252">
    <property type="term" value="F:serine-type endopeptidase activity"/>
    <property type="evidence" value="ECO:0007669"/>
    <property type="project" value="InterPro"/>
</dbReference>
<proteinExistence type="inferred from homology"/>
<keyword evidence="5 6" id="KW-0720">Serine protease</keyword>
<feature type="region of interest" description="Disordered" evidence="7">
    <location>
        <begin position="255"/>
        <end position="275"/>
    </location>
</feature>
<dbReference type="GO" id="GO:0006508">
    <property type="term" value="P:proteolysis"/>
    <property type="evidence" value="ECO:0007669"/>
    <property type="project" value="UniProtKB-KW"/>
</dbReference>